<keyword evidence="9" id="KW-0472">Membrane</keyword>
<dbReference type="GO" id="GO:0005886">
    <property type="term" value="C:plasma membrane"/>
    <property type="evidence" value="ECO:0007669"/>
    <property type="project" value="UniProtKB-SubCell"/>
</dbReference>
<evidence type="ECO:0000256" key="7">
    <source>
        <dbReference type="ARBA" id="ARBA00022889"/>
    </source>
</evidence>
<dbReference type="PROSITE" id="PS00232">
    <property type="entry name" value="CADHERIN_1"/>
    <property type="match status" value="2"/>
</dbReference>
<evidence type="ECO:0000256" key="3">
    <source>
        <dbReference type="ARBA" id="ARBA00022692"/>
    </source>
</evidence>
<dbReference type="SUPFAM" id="SSF49313">
    <property type="entry name" value="Cadherin-like"/>
    <property type="match status" value="5"/>
</dbReference>
<dbReference type="FunFam" id="2.60.40.60:FF:000116">
    <property type="entry name" value="Dachsous cadherin-related 2"/>
    <property type="match status" value="1"/>
</dbReference>
<keyword evidence="10" id="KW-0325">Glycoprotein</keyword>
<feature type="domain" description="Cadherin" evidence="13">
    <location>
        <begin position="16"/>
        <end position="121"/>
    </location>
</feature>
<feature type="domain" description="Cadherin" evidence="13">
    <location>
        <begin position="451"/>
        <end position="558"/>
    </location>
</feature>
<protein>
    <submittedName>
        <fullName evidence="15">Cadherin domain-containing protein</fullName>
    </submittedName>
</protein>
<dbReference type="Gene3D" id="2.60.40.60">
    <property type="entry name" value="Cadherins"/>
    <property type="match status" value="6"/>
</dbReference>
<dbReference type="Proteomes" id="UP000046395">
    <property type="component" value="Unassembled WGS sequence"/>
</dbReference>
<feature type="domain" description="Cadherin" evidence="13">
    <location>
        <begin position="250"/>
        <end position="343"/>
    </location>
</feature>
<evidence type="ECO:0000256" key="4">
    <source>
        <dbReference type="ARBA" id="ARBA00022729"/>
    </source>
</evidence>
<feature type="chain" id="PRO_5024468199" evidence="12">
    <location>
        <begin position="17"/>
        <end position="593"/>
    </location>
</feature>
<feature type="signal peptide" evidence="12">
    <location>
        <begin position="1"/>
        <end position="16"/>
    </location>
</feature>
<evidence type="ECO:0000256" key="8">
    <source>
        <dbReference type="ARBA" id="ARBA00022989"/>
    </source>
</evidence>
<evidence type="ECO:0000256" key="12">
    <source>
        <dbReference type="SAM" id="SignalP"/>
    </source>
</evidence>
<evidence type="ECO:0000256" key="1">
    <source>
        <dbReference type="ARBA" id="ARBA00004251"/>
    </source>
</evidence>
<organism evidence="14 15">
    <name type="scientific">Trichuris muris</name>
    <name type="common">Mouse whipworm</name>
    <dbReference type="NCBI Taxonomy" id="70415"/>
    <lineage>
        <taxon>Eukaryota</taxon>
        <taxon>Metazoa</taxon>
        <taxon>Ecdysozoa</taxon>
        <taxon>Nematoda</taxon>
        <taxon>Enoplea</taxon>
        <taxon>Dorylaimia</taxon>
        <taxon>Trichinellida</taxon>
        <taxon>Trichuridae</taxon>
        <taxon>Trichuris</taxon>
    </lineage>
</organism>
<evidence type="ECO:0000256" key="10">
    <source>
        <dbReference type="ARBA" id="ARBA00023180"/>
    </source>
</evidence>
<evidence type="ECO:0000259" key="13">
    <source>
        <dbReference type="PROSITE" id="PS50268"/>
    </source>
</evidence>
<evidence type="ECO:0000256" key="5">
    <source>
        <dbReference type="ARBA" id="ARBA00022737"/>
    </source>
</evidence>
<evidence type="ECO:0000256" key="9">
    <source>
        <dbReference type="ARBA" id="ARBA00023136"/>
    </source>
</evidence>
<dbReference type="CDD" id="cd11304">
    <property type="entry name" value="Cadherin_repeat"/>
    <property type="match status" value="5"/>
</dbReference>
<name>A0A5S6QNB3_TRIMR</name>
<feature type="domain" description="Cadherin" evidence="13">
    <location>
        <begin position="350"/>
        <end position="450"/>
    </location>
</feature>
<accession>A0A5S6QNB3</accession>
<dbReference type="InterPro" id="IPR015919">
    <property type="entry name" value="Cadherin-like_sf"/>
</dbReference>
<keyword evidence="6 11" id="KW-0106">Calcium</keyword>
<keyword evidence="5" id="KW-0677">Repeat</keyword>
<evidence type="ECO:0000313" key="15">
    <source>
        <dbReference type="WBParaSite" id="TMUE_2000008649.1"/>
    </source>
</evidence>
<keyword evidence="14" id="KW-1185">Reference proteome</keyword>
<comment type="subcellular location">
    <subcellularLocation>
        <location evidence="1">Cell membrane</location>
        <topology evidence="1">Single-pass type I membrane protein</topology>
    </subcellularLocation>
</comment>
<evidence type="ECO:0000256" key="2">
    <source>
        <dbReference type="ARBA" id="ARBA00022475"/>
    </source>
</evidence>
<keyword evidence="2" id="KW-1003">Cell membrane</keyword>
<keyword evidence="8" id="KW-1133">Transmembrane helix</keyword>
<evidence type="ECO:0000256" key="11">
    <source>
        <dbReference type="PROSITE-ProRule" id="PRU00043"/>
    </source>
</evidence>
<evidence type="ECO:0000256" key="6">
    <source>
        <dbReference type="ARBA" id="ARBA00022837"/>
    </source>
</evidence>
<dbReference type="PANTHER" id="PTHR24028">
    <property type="entry name" value="CADHERIN-87A"/>
    <property type="match status" value="1"/>
</dbReference>
<dbReference type="InterPro" id="IPR002126">
    <property type="entry name" value="Cadherin-like_dom"/>
</dbReference>
<dbReference type="GO" id="GO:0005509">
    <property type="term" value="F:calcium ion binding"/>
    <property type="evidence" value="ECO:0007669"/>
    <property type="project" value="UniProtKB-UniRule"/>
</dbReference>
<keyword evidence="7" id="KW-0130">Cell adhesion</keyword>
<sequence>MIWALGLCCLFLAISGELVQRFRVAENEPSGTLVGMLPSGHPTSPSLADPSGIKYFFIYPPESNVEAAFSVDDRTGEIRTRQALDREQKASYVFLAIPVEGAEGMRVLIEVQDRNDNAPTFPKPSYVALQLSEFAKVDSEVPLPSAQDPDAPPFDVQRYEIAGGNVNNAFRLSTRRINGVLYLDLVVNSELDREFREVYILKINAFDGGEPPLRDTLTVNVTLMDVNDNAPVFDRARYEVHLGNSDSLVPGSPIITVHATDQDAGLNGQVEYRLAPSPGDAQRLFSIDANTGLITWSSSQRMGRLYELLVLARDKGQQPLESSTSVAVSTSVGMDKLKVSIIFLSADGGASVVEDTKPGSLVGRVSVSDPSVSHRNLRCALSVEGDHGDVFAVKASEEVNYLILAKPVDRELRESYNITIKAAACGQSTKTASREVQIRITDVNDNVPQFESPLYTVQVSEKTPPGTAVIRVQAFDPDQGANGQVRYGLVAEDASYQHWFSIDSQTGLITTADVVDCELSFNAKFVILAEDFGEPERLSSNATLSVSILDVNDNPPLFNKRIYNSSVPEDAPTGHCFVQVNVRGSYQRLIINI</sequence>
<dbReference type="GO" id="GO:0007156">
    <property type="term" value="P:homophilic cell adhesion via plasma membrane adhesion molecules"/>
    <property type="evidence" value="ECO:0007669"/>
    <property type="project" value="InterPro"/>
</dbReference>
<dbReference type="PANTHER" id="PTHR24028:SF328">
    <property type="entry name" value="CADHERIN-3"/>
    <property type="match status" value="1"/>
</dbReference>
<feature type="domain" description="Cadherin" evidence="13">
    <location>
        <begin position="123"/>
        <end position="233"/>
    </location>
</feature>
<dbReference type="InterPro" id="IPR020894">
    <property type="entry name" value="Cadherin_CS"/>
</dbReference>
<keyword evidence="4 12" id="KW-0732">Signal</keyword>
<dbReference type="Pfam" id="PF00028">
    <property type="entry name" value="Cadherin"/>
    <property type="match status" value="5"/>
</dbReference>
<dbReference type="InterPro" id="IPR050174">
    <property type="entry name" value="Protocadherin/Cadherin-CA"/>
</dbReference>
<dbReference type="PRINTS" id="PR00205">
    <property type="entry name" value="CADHERIN"/>
</dbReference>
<dbReference type="AlphaFoldDB" id="A0A5S6QNB3"/>
<evidence type="ECO:0000313" key="14">
    <source>
        <dbReference type="Proteomes" id="UP000046395"/>
    </source>
</evidence>
<dbReference type="SMART" id="SM00112">
    <property type="entry name" value="CA"/>
    <property type="match status" value="5"/>
</dbReference>
<dbReference type="STRING" id="70415.A0A5S6QNB3"/>
<dbReference type="FunFam" id="2.60.40.60:FF:000007">
    <property type="entry name" value="Protocadherin alpha 2"/>
    <property type="match status" value="1"/>
</dbReference>
<dbReference type="PROSITE" id="PS50268">
    <property type="entry name" value="CADHERIN_2"/>
    <property type="match status" value="5"/>
</dbReference>
<proteinExistence type="predicted"/>
<reference evidence="15" key="1">
    <citation type="submission" date="2019-12" db="UniProtKB">
        <authorList>
            <consortium name="WormBaseParasite"/>
        </authorList>
    </citation>
    <scope>IDENTIFICATION</scope>
</reference>
<dbReference type="WBParaSite" id="TMUE_2000008649.1">
    <property type="protein sequence ID" value="TMUE_2000008649.1"/>
    <property type="gene ID" value="WBGene00287949"/>
</dbReference>
<dbReference type="FunFam" id="2.60.40.60:FF:000033">
    <property type="entry name" value="FAT atypical cadherin 1"/>
    <property type="match status" value="1"/>
</dbReference>
<keyword evidence="3" id="KW-0812">Transmembrane</keyword>